<evidence type="ECO:0000256" key="1">
    <source>
        <dbReference type="SAM" id="MobiDB-lite"/>
    </source>
</evidence>
<dbReference type="Gene3D" id="1.10.1200.10">
    <property type="entry name" value="ACP-like"/>
    <property type="match status" value="1"/>
</dbReference>
<dbReference type="CDD" id="cd05930">
    <property type="entry name" value="A_NRPS"/>
    <property type="match status" value="1"/>
</dbReference>
<dbReference type="GO" id="GO:0043041">
    <property type="term" value="P:amino acid activation for nonribosomal peptide biosynthetic process"/>
    <property type="evidence" value="ECO:0007669"/>
    <property type="project" value="TreeGrafter"/>
</dbReference>
<reference evidence="4 5" key="1">
    <citation type="submission" date="2019-11" db="EMBL/GenBank/DDBJ databases">
        <title>Complete genome sequence of Corynebacterium kalinowskii 1959, a novel Corynebacterium species isolated from soil of a small paddock in Vilsendorf, Germany.</title>
        <authorList>
            <person name="Schaffert L."/>
            <person name="Ruwe M."/>
            <person name="Milse J."/>
            <person name="Hanuschka K."/>
            <person name="Ortseifen V."/>
            <person name="Droste J."/>
            <person name="Brandt D."/>
            <person name="Schlueter L."/>
            <person name="Kutter Y."/>
            <person name="Vinke S."/>
            <person name="Viehoefer P."/>
            <person name="Jacob L."/>
            <person name="Luebke N.-C."/>
            <person name="Schulte-Berndt E."/>
            <person name="Hain C."/>
            <person name="Linder M."/>
            <person name="Schmidt P."/>
            <person name="Wollenschlaeger L."/>
            <person name="Luttermann T."/>
            <person name="Thieme E."/>
            <person name="Hassa J."/>
            <person name="Haak M."/>
            <person name="Wittchen M."/>
            <person name="Mentz A."/>
            <person name="Persicke M."/>
            <person name="Busche T."/>
            <person name="Ruckert C."/>
        </authorList>
    </citation>
    <scope>NUCLEOTIDE SEQUENCE [LARGE SCALE GENOMIC DNA]</scope>
    <source>
        <strain evidence="4 5">2039</strain>
    </source>
</reference>
<keyword evidence="2" id="KW-0472">Membrane</keyword>
<keyword evidence="2" id="KW-0812">Transmembrane</keyword>
<accession>A0A6B8VQ59</accession>
<dbReference type="GO" id="GO:0005737">
    <property type="term" value="C:cytoplasm"/>
    <property type="evidence" value="ECO:0007669"/>
    <property type="project" value="TreeGrafter"/>
</dbReference>
<dbReference type="Proteomes" id="UP000424462">
    <property type="component" value="Chromosome"/>
</dbReference>
<dbReference type="Gene3D" id="2.160.10.10">
    <property type="entry name" value="Hexapeptide repeat proteins"/>
    <property type="match status" value="2"/>
</dbReference>
<dbReference type="Gene3D" id="3.40.50.12780">
    <property type="entry name" value="N-terminal domain of ligase-like"/>
    <property type="match status" value="1"/>
</dbReference>
<organism evidence="4 5">
    <name type="scientific">Corynebacterium occultum</name>
    <dbReference type="NCBI Taxonomy" id="2675219"/>
    <lineage>
        <taxon>Bacteria</taxon>
        <taxon>Bacillati</taxon>
        <taxon>Actinomycetota</taxon>
        <taxon>Actinomycetes</taxon>
        <taxon>Mycobacteriales</taxon>
        <taxon>Corynebacteriaceae</taxon>
        <taxon>Corynebacterium</taxon>
    </lineage>
</organism>
<dbReference type="Gene3D" id="3.30.300.30">
    <property type="match status" value="1"/>
</dbReference>
<dbReference type="EMBL" id="CP046455">
    <property type="protein sequence ID" value="QGU06243.1"/>
    <property type="molecule type" value="Genomic_DNA"/>
</dbReference>
<evidence type="ECO:0000313" key="5">
    <source>
        <dbReference type="Proteomes" id="UP000424462"/>
    </source>
</evidence>
<dbReference type="InterPro" id="IPR009081">
    <property type="entry name" value="PP-bd_ACP"/>
</dbReference>
<dbReference type="InterPro" id="IPR000873">
    <property type="entry name" value="AMP-dep_synth/lig_dom"/>
</dbReference>
<feature type="region of interest" description="Disordered" evidence="1">
    <location>
        <begin position="1354"/>
        <end position="1376"/>
    </location>
</feature>
<name>A0A6B8VQ59_9CORY</name>
<dbReference type="GO" id="GO:0044550">
    <property type="term" value="P:secondary metabolite biosynthetic process"/>
    <property type="evidence" value="ECO:0007669"/>
    <property type="project" value="TreeGrafter"/>
</dbReference>
<evidence type="ECO:0000256" key="2">
    <source>
        <dbReference type="SAM" id="Phobius"/>
    </source>
</evidence>
<dbReference type="InterPro" id="IPR042099">
    <property type="entry name" value="ANL_N_sf"/>
</dbReference>
<dbReference type="NCBIfam" id="TIGR02353">
    <property type="entry name" value="NRPS_term_dom"/>
    <property type="match status" value="1"/>
</dbReference>
<dbReference type="InterPro" id="IPR012728">
    <property type="entry name" value="Pls/PosA_C"/>
</dbReference>
<proteinExistence type="predicted"/>
<dbReference type="PANTHER" id="PTHR45527:SF1">
    <property type="entry name" value="FATTY ACID SYNTHASE"/>
    <property type="match status" value="1"/>
</dbReference>
<dbReference type="InterPro" id="IPR020845">
    <property type="entry name" value="AMP-binding_CS"/>
</dbReference>
<feature type="domain" description="Carrier" evidence="3">
    <location>
        <begin position="510"/>
        <end position="584"/>
    </location>
</feature>
<keyword evidence="5" id="KW-1185">Reference proteome</keyword>
<dbReference type="Pfam" id="PF00501">
    <property type="entry name" value="AMP-binding"/>
    <property type="match status" value="1"/>
</dbReference>
<dbReference type="PROSITE" id="PS50075">
    <property type="entry name" value="CARRIER"/>
    <property type="match status" value="1"/>
</dbReference>
<feature type="transmembrane region" description="Helical" evidence="2">
    <location>
        <begin position="1105"/>
        <end position="1126"/>
    </location>
</feature>
<dbReference type="SUPFAM" id="SSF56801">
    <property type="entry name" value="Acetyl-CoA synthetase-like"/>
    <property type="match status" value="1"/>
</dbReference>
<feature type="transmembrane region" description="Helical" evidence="2">
    <location>
        <begin position="1138"/>
        <end position="1161"/>
    </location>
</feature>
<keyword evidence="2" id="KW-1133">Transmembrane helix</keyword>
<dbReference type="Pfam" id="PF00550">
    <property type="entry name" value="PP-binding"/>
    <property type="match status" value="1"/>
</dbReference>
<dbReference type="KEGG" id="cok:COCCU_01410"/>
<dbReference type="RefSeq" id="WP_231598820.1">
    <property type="nucleotide sequence ID" value="NZ_CP046455.1"/>
</dbReference>
<dbReference type="PROSITE" id="PS00455">
    <property type="entry name" value="AMP_BINDING"/>
    <property type="match status" value="1"/>
</dbReference>
<feature type="transmembrane region" description="Helical" evidence="2">
    <location>
        <begin position="892"/>
        <end position="923"/>
    </location>
</feature>
<dbReference type="InterPro" id="IPR045851">
    <property type="entry name" value="AMP-bd_C_sf"/>
</dbReference>
<protein>
    <submittedName>
        <fullName evidence="4">Gramicidin S synthase 1</fullName>
    </submittedName>
</protein>
<dbReference type="PANTHER" id="PTHR45527">
    <property type="entry name" value="NONRIBOSOMAL PEPTIDE SYNTHETASE"/>
    <property type="match status" value="1"/>
</dbReference>
<evidence type="ECO:0000313" key="4">
    <source>
        <dbReference type="EMBL" id="QGU06243.1"/>
    </source>
</evidence>
<feature type="transmembrane region" description="Helical" evidence="2">
    <location>
        <begin position="651"/>
        <end position="672"/>
    </location>
</feature>
<dbReference type="InterPro" id="IPR011004">
    <property type="entry name" value="Trimer_LpxA-like_sf"/>
</dbReference>
<sequence>MHPTEDLIPPHRPQDHPELAVYGVDAPPPARTLVDIVRQTIADHPDTLAIVGSDASLTYRQLEQRLDLEVGRLRESGIGRGDRIGIRVPSGTTDLYVAILATIFVGAAYVPVDWDDLDSRARTVWEEADVAAVYGEDLLIELRHESFNADYSAVTLDDEAWIIFTSGSTGKPKGVAISHRSAAALVDAEYMTYLADAPLGPGDRVMAGLSVAFDASCEEMWLAWRNGATLVTAPRDVVRSGDALGQWIVDQQITAVSTVPTLASMWDPETLGTVRLLIFGGEACPLSLVQKLSAPGREVWNSYGPTEATVIATAELMGVEPPVRIGRPIPGWALAVVDPEGVPVAWGETGELIIAGVGLGRYLDPVKDAEMYAPLPSLGWERAYRTGDLVQAEQEGLIFAGRIDDQIKIGGRRLELGEVDGYLSEIPGVNAGAAAVHQTESGNSVLVGYLSGEESGDIDLDTARVLLARRMPGGIVPVLCVLDELPMKTSGKVDRKALPWPLPHTGGANAELPEHLKPLAQMWTEQLGPVPLQPDSDFFKLGGGSVAIARLAGSIRATQPAAEIGELYAHPTLQDMFDYLSGLGSSDEERTLAGQIPRAAGVFQASFVALLYGFNGIRYVLGALIAIWVLGNIFSAGWVPEIAGLPLLAGWLLLYSMTGKALLTAAGVRMFNLGLKPGRYRRGGWTHMRVWAAQRLLAFMQLENLNGTPMAPMMHRMMGNKIGRNVSLGNNPCVTGLVVVGDDVVIEHEVDLDGFWVDGDAVIINQISIGKGARVGLRTLVSPGVHIGAEAEILPGSHVDRNVPEDEVWGGSPLISYGVAGVSWPDVESTDPDVFGHERHHQPMNTVQSWLSYSAGLWVLRLLQVVAMLPGLVLVFPQVAGMQFFGSVFPVLAVWVPVFTILMVLTWLTGVVIVVRILAIFIIPGYFSRNSFTAFAVWLTHTLMQRTLISTYPIYASSFTPTWLRLLGARVGKDVEISTVETIPHLTWIRDRSFLADHSMASATRMRGAWLHIGTSVIGEGSFVGNSGIVGPDRDVADDSLVAVLSSTPRHTEAGTSWLGRTPTLIPRQNIAGDSALTYNPPRHLKVLRFLVECCRILPAMLNNWLDLAVIYLLTMLYMQGLMNGLPRLEALAVVTLLSWPVLIIAGTIASLIPVLVKWMLVGNFREQQKPLFSSFVWRGELVDVFVESLAIPSMIRVSLGSPLFNVWNRLMGAKIGQDVWCETWWLPEYDLVRIGDRASINRGTVLQTHLFHDRVMSMEPVEVDLGGTLGPNSFVLPGAKIGARSTVGPGSLVQRHEELPGHSVWQGNPVRHISEHDLDELVVEATAVAVAAAHSRSGVPVLEAPGETRLLIDTNRAPRSNDPASKNKIVLEGQA</sequence>
<dbReference type="InterPro" id="IPR036736">
    <property type="entry name" value="ACP-like_sf"/>
</dbReference>
<dbReference type="SUPFAM" id="SSF47336">
    <property type="entry name" value="ACP-like"/>
    <property type="match status" value="1"/>
</dbReference>
<dbReference type="GO" id="GO:0031177">
    <property type="term" value="F:phosphopantetheine binding"/>
    <property type="evidence" value="ECO:0007669"/>
    <property type="project" value="TreeGrafter"/>
</dbReference>
<gene>
    <name evidence="4" type="primary">grsA</name>
    <name evidence="4" type="ORF">COCCU_01410</name>
</gene>
<dbReference type="SUPFAM" id="SSF51161">
    <property type="entry name" value="Trimeric LpxA-like enzymes"/>
    <property type="match status" value="3"/>
</dbReference>
<feature type="transmembrane region" description="Helical" evidence="2">
    <location>
        <begin position="858"/>
        <end position="880"/>
    </location>
</feature>
<feature type="transmembrane region" description="Helical" evidence="2">
    <location>
        <begin position="619"/>
        <end position="639"/>
    </location>
</feature>
<evidence type="ECO:0000259" key="3">
    <source>
        <dbReference type="PROSITE" id="PS50075"/>
    </source>
</evidence>